<evidence type="ECO:0000256" key="13">
    <source>
        <dbReference type="ARBA" id="ARBA00093543"/>
    </source>
</evidence>
<evidence type="ECO:0000256" key="7">
    <source>
        <dbReference type="ARBA" id="ARBA00022853"/>
    </source>
</evidence>
<evidence type="ECO:0000256" key="4">
    <source>
        <dbReference type="ARBA" id="ARBA00022499"/>
    </source>
</evidence>
<evidence type="ECO:0000256" key="5">
    <source>
        <dbReference type="ARBA" id="ARBA00022553"/>
    </source>
</evidence>
<keyword evidence="4" id="KW-1017">Isopeptide bond</keyword>
<dbReference type="GO" id="GO:0005634">
    <property type="term" value="C:nucleus"/>
    <property type="evidence" value="ECO:0007669"/>
    <property type="project" value="UniProtKB-SubCell"/>
</dbReference>
<evidence type="ECO:0000256" key="2">
    <source>
        <dbReference type="ARBA" id="ARBA00004173"/>
    </source>
</evidence>
<feature type="region of interest" description="Disordered" evidence="14">
    <location>
        <begin position="203"/>
        <end position="229"/>
    </location>
</feature>
<dbReference type="GO" id="GO:0044545">
    <property type="term" value="C:NSL complex"/>
    <property type="evidence" value="ECO:0007669"/>
    <property type="project" value="TreeGrafter"/>
</dbReference>
<proteinExistence type="predicted"/>
<keyword evidence="5" id="KW-0597">Phosphoprotein</keyword>
<comment type="subunit">
    <text evidence="13">Component of the NSL complex at least composed of KAT8/MOF, KANSL1, KANSL2, KANSL3, MCRS1, PHF20, OGT1/OGT, WDR5 and HCFC1.</text>
</comment>
<evidence type="ECO:0000259" key="15">
    <source>
        <dbReference type="Pfam" id="PF13891"/>
    </source>
</evidence>
<keyword evidence="8" id="KW-0496">Mitochondrion</keyword>
<evidence type="ECO:0000256" key="14">
    <source>
        <dbReference type="SAM" id="MobiDB-lite"/>
    </source>
</evidence>
<accession>A0A811YVM6</accession>
<dbReference type="PANTHER" id="PTHR13453">
    <property type="entry name" value="KAT8 REGULATORY NSL COMPLEX SUBUNIT 2"/>
    <property type="match status" value="1"/>
</dbReference>
<name>A0A811YVM6_NYCPR</name>
<feature type="domain" description="KANL2-like probable zinc-finger" evidence="15">
    <location>
        <begin position="33"/>
        <end position="60"/>
    </location>
</feature>
<feature type="domain" description="KANL2-like probable zinc-finger" evidence="15">
    <location>
        <begin position="163"/>
        <end position="196"/>
    </location>
</feature>
<gene>
    <name evidence="16" type="ORF">NYPRO_LOCUS13473</name>
</gene>
<evidence type="ECO:0000313" key="17">
    <source>
        <dbReference type="Proteomes" id="UP000645828"/>
    </source>
</evidence>
<sequence length="229" mass="25914">MNRILIHVSPNSWGRITPVPRSHETLSCSFTHRPHLQPCLERQEFCIRHILEDKNAPFRQYGVSFGAEHALAFHTQMKKTSSGRSGPIMHEKLILLQSLSINHLLIGPEGLWAKELENIKHYGGEALLHRQLEECRMLVTDGAVQQAHTICFSQRHLAFVEDVYCSSQSLPMTRHCLTHICQRTNQVLFKCCQGSWQITEVSNSENASEPLPQSRGATATRKPEPSSVS</sequence>
<evidence type="ECO:0000313" key="16">
    <source>
        <dbReference type="EMBL" id="CAD7680681.1"/>
    </source>
</evidence>
<dbReference type="EMBL" id="CAJHUB010000749">
    <property type="protein sequence ID" value="CAD7680681.1"/>
    <property type="molecule type" value="Genomic_DNA"/>
</dbReference>
<comment type="function">
    <text evidence="12">Non-catalytic component of the NSL histone acetyltransferase complex, a multiprotein complex that mediates histone H4 acetylation at 'Lys-5'- and 'Lys-8' (H4K5ac and H4K8ac) at transcription start sites and promotes transcription initiation. Required for NSL complex stability and for transcription of intraciliary transport genes in both ciliated and non-ciliated cells by regulating histone H4 acetylation at 'Lys-5'- and 'Lys-12' (H4K5ac and H4K12ac). This is necessary for cilium assembly in ciliated cells and for organization of the microtubule cytoskeleton in non-ciliated cells. Required within the NSL complex to maintain nuclear architecture stability by promoting KAT8-mediated acetylation of lamin LMNA.</text>
</comment>
<evidence type="ECO:0000256" key="8">
    <source>
        <dbReference type="ARBA" id="ARBA00023128"/>
    </source>
</evidence>
<dbReference type="GO" id="GO:0006325">
    <property type="term" value="P:chromatin organization"/>
    <property type="evidence" value="ECO:0007669"/>
    <property type="project" value="UniProtKB-KW"/>
</dbReference>
<keyword evidence="7" id="KW-0156">Chromatin regulator</keyword>
<dbReference type="PANTHER" id="PTHR13453:SF1">
    <property type="entry name" value="KAT8 REGULATORY NSL COMPLEX SUBUNIT 2"/>
    <property type="match status" value="1"/>
</dbReference>
<evidence type="ECO:0000256" key="9">
    <source>
        <dbReference type="ARBA" id="ARBA00023242"/>
    </source>
</evidence>
<keyword evidence="17" id="KW-1185">Reference proteome</keyword>
<protein>
    <recommendedName>
        <fullName evidence="3">KAT8 regulatory NSL complex subunit 2</fullName>
    </recommendedName>
    <alternativeName>
        <fullName evidence="11">NSL complex protein NSL2</fullName>
    </alternativeName>
    <alternativeName>
        <fullName evidence="10">Non-specific lethal 2 homolog</fullName>
    </alternativeName>
</protein>
<keyword evidence="6" id="KW-0832">Ubl conjugation</keyword>
<evidence type="ECO:0000256" key="12">
    <source>
        <dbReference type="ARBA" id="ARBA00093359"/>
    </source>
</evidence>
<keyword evidence="9" id="KW-0539">Nucleus</keyword>
<organism evidence="16 17">
    <name type="scientific">Nyctereutes procyonoides</name>
    <name type="common">Raccoon dog</name>
    <name type="synonym">Canis procyonoides</name>
    <dbReference type="NCBI Taxonomy" id="34880"/>
    <lineage>
        <taxon>Eukaryota</taxon>
        <taxon>Metazoa</taxon>
        <taxon>Chordata</taxon>
        <taxon>Craniata</taxon>
        <taxon>Vertebrata</taxon>
        <taxon>Euteleostomi</taxon>
        <taxon>Mammalia</taxon>
        <taxon>Eutheria</taxon>
        <taxon>Laurasiatheria</taxon>
        <taxon>Carnivora</taxon>
        <taxon>Caniformia</taxon>
        <taxon>Canidae</taxon>
        <taxon>Nyctereutes</taxon>
    </lineage>
</organism>
<dbReference type="AlphaFoldDB" id="A0A811YVM6"/>
<dbReference type="Pfam" id="PF13891">
    <property type="entry name" value="zf-C3HC3H_KANSL2"/>
    <property type="match status" value="2"/>
</dbReference>
<evidence type="ECO:0000256" key="1">
    <source>
        <dbReference type="ARBA" id="ARBA00004123"/>
    </source>
</evidence>
<dbReference type="Proteomes" id="UP000645828">
    <property type="component" value="Unassembled WGS sequence"/>
</dbReference>
<evidence type="ECO:0000256" key="11">
    <source>
        <dbReference type="ARBA" id="ARBA00033378"/>
    </source>
</evidence>
<reference evidence="16" key="1">
    <citation type="submission" date="2020-12" db="EMBL/GenBank/DDBJ databases">
        <authorList>
            <consortium name="Molecular Ecology Group"/>
        </authorList>
    </citation>
    <scope>NUCLEOTIDE SEQUENCE</scope>
    <source>
        <strain evidence="16">TBG_1078</strain>
    </source>
</reference>
<dbReference type="InterPro" id="IPR025927">
    <property type="entry name" value="Znf_KANL2-like"/>
</dbReference>
<evidence type="ECO:0000256" key="6">
    <source>
        <dbReference type="ARBA" id="ARBA00022843"/>
    </source>
</evidence>
<dbReference type="InterPro" id="IPR026316">
    <property type="entry name" value="NSL2"/>
</dbReference>
<comment type="caution">
    <text evidence="16">The sequence shown here is derived from an EMBL/GenBank/DDBJ whole genome shotgun (WGS) entry which is preliminary data.</text>
</comment>
<comment type="subcellular location">
    <subcellularLocation>
        <location evidence="2">Mitochondrion</location>
    </subcellularLocation>
    <subcellularLocation>
        <location evidence="1">Nucleus</location>
    </subcellularLocation>
</comment>
<dbReference type="GO" id="GO:0005739">
    <property type="term" value="C:mitochondrion"/>
    <property type="evidence" value="ECO:0007669"/>
    <property type="project" value="UniProtKB-SubCell"/>
</dbReference>
<evidence type="ECO:0000256" key="10">
    <source>
        <dbReference type="ARBA" id="ARBA00032947"/>
    </source>
</evidence>
<evidence type="ECO:0000256" key="3">
    <source>
        <dbReference type="ARBA" id="ARBA00015508"/>
    </source>
</evidence>